<dbReference type="Gene3D" id="3.30.700.10">
    <property type="entry name" value="Glycoprotein, Type 4 Pilin"/>
    <property type="match status" value="1"/>
</dbReference>
<keyword evidence="1" id="KW-0812">Transmembrane</keyword>
<dbReference type="NCBIfam" id="TIGR02532">
    <property type="entry name" value="IV_pilin_GFxxxE"/>
    <property type="match status" value="1"/>
</dbReference>
<dbReference type="SUPFAM" id="SSF54523">
    <property type="entry name" value="Pili subunits"/>
    <property type="match status" value="1"/>
</dbReference>
<dbReference type="Pfam" id="PF07963">
    <property type="entry name" value="N_methyl"/>
    <property type="match status" value="1"/>
</dbReference>
<evidence type="ECO:0000313" key="3">
    <source>
        <dbReference type="Proteomes" id="UP000316770"/>
    </source>
</evidence>
<keyword evidence="1" id="KW-1133">Transmembrane helix</keyword>
<sequence length="424" mass="45915">MSQMQQQRRNFRIGFTLVELLIVVSIITLVTAIALPTVRDQLRDQKATRTASLVRSYLDTARARAVNTGKPYGVVIKRSGTSGFESARSIELRYCRLASSYSGDESDAFALITPPGTYDASIRIVQFPNTDGTDPVYGNDVIRTPPPGFVVVGDTIQFDDSDVNFQIRQVTYDTSTPPNLVSLLIEPVDPSVVSDVAVGAGSSATRGYSISRFRETASLPLYLQTGTMIDLAFSGYRRGDASVKDYGTPFGSHQRLAACQFSPMEIEHQYDLARGATSTAAYDTAGTSPVVASARTYPYGDIYILFAPNGTVYSVIYGELYGAPGSKAIRMQHHLVNSDIYLMVGREGLTDVADPMSLSSKEQATAFDLQSVWVVINGVSGEVTTQTPNPIASVRDSGLQAAEKTPAEMHNGISALMHVSREKI</sequence>
<organism evidence="2 3">
    <name type="scientific">Rosistilla oblonga</name>
    <dbReference type="NCBI Taxonomy" id="2527990"/>
    <lineage>
        <taxon>Bacteria</taxon>
        <taxon>Pseudomonadati</taxon>
        <taxon>Planctomycetota</taxon>
        <taxon>Planctomycetia</taxon>
        <taxon>Pirellulales</taxon>
        <taxon>Pirellulaceae</taxon>
        <taxon>Rosistilla</taxon>
    </lineage>
</organism>
<dbReference type="EMBL" id="CP036318">
    <property type="protein sequence ID" value="QDV56064.1"/>
    <property type="molecule type" value="Genomic_DNA"/>
</dbReference>
<dbReference type="RefSeq" id="WP_145284111.1">
    <property type="nucleotide sequence ID" value="NZ_CP036318.1"/>
</dbReference>
<feature type="transmembrane region" description="Helical" evidence="1">
    <location>
        <begin position="12"/>
        <end position="35"/>
    </location>
</feature>
<name>A0A518ISK0_9BACT</name>
<keyword evidence="1" id="KW-0472">Membrane</keyword>
<evidence type="ECO:0000313" key="2">
    <source>
        <dbReference type="EMBL" id="QDV56064.1"/>
    </source>
</evidence>
<evidence type="ECO:0000256" key="1">
    <source>
        <dbReference type="SAM" id="Phobius"/>
    </source>
</evidence>
<reference evidence="2 3" key="1">
    <citation type="submission" date="2019-02" db="EMBL/GenBank/DDBJ databases">
        <title>Deep-cultivation of Planctomycetes and their phenomic and genomic characterization uncovers novel biology.</title>
        <authorList>
            <person name="Wiegand S."/>
            <person name="Jogler M."/>
            <person name="Boedeker C."/>
            <person name="Pinto D."/>
            <person name="Vollmers J."/>
            <person name="Rivas-Marin E."/>
            <person name="Kohn T."/>
            <person name="Peeters S.H."/>
            <person name="Heuer A."/>
            <person name="Rast P."/>
            <person name="Oberbeckmann S."/>
            <person name="Bunk B."/>
            <person name="Jeske O."/>
            <person name="Meyerdierks A."/>
            <person name="Storesund J.E."/>
            <person name="Kallscheuer N."/>
            <person name="Luecker S."/>
            <person name="Lage O.M."/>
            <person name="Pohl T."/>
            <person name="Merkel B.J."/>
            <person name="Hornburger P."/>
            <person name="Mueller R.-W."/>
            <person name="Bruemmer F."/>
            <person name="Labrenz M."/>
            <person name="Spormann A.M."/>
            <person name="Op den Camp H."/>
            <person name="Overmann J."/>
            <person name="Amann R."/>
            <person name="Jetten M.S.M."/>
            <person name="Mascher T."/>
            <person name="Medema M.H."/>
            <person name="Devos D.P."/>
            <person name="Kaster A.-K."/>
            <person name="Ovreas L."/>
            <person name="Rohde M."/>
            <person name="Galperin M.Y."/>
            <person name="Jogler C."/>
        </authorList>
    </citation>
    <scope>NUCLEOTIDE SEQUENCE [LARGE SCALE GENOMIC DNA]</scope>
    <source>
        <strain evidence="2 3">Mal33</strain>
    </source>
</reference>
<gene>
    <name evidence="2" type="ORF">Mal33_20430</name>
</gene>
<dbReference type="InterPro" id="IPR012902">
    <property type="entry name" value="N_methyl_site"/>
</dbReference>
<protein>
    <recommendedName>
        <fullName evidence="4">Major pilin subunit</fullName>
    </recommendedName>
</protein>
<dbReference type="Proteomes" id="UP000316770">
    <property type="component" value="Chromosome"/>
</dbReference>
<proteinExistence type="predicted"/>
<accession>A0A518ISK0</accession>
<keyword evidence="3" id="KW-1185">Reference proteome</keyword>
<dbReference type="AlphaFoldDB" id="A0A518ISK0"/>
<evidence type="ECO:0008006" key="4">
    <source>
        <dbReference type="Google" id="ProtNLM"/>
    </source>
</evidence>
<dbReference type="InterPro" id="IPR045584">
    <property type="entry name" value="Pilin-like"/>
</dbReference>